<keyword evidence="4" id="KW-0677">Repeat</keyword>
<evidence type="ECO:0000256" key="1">
    <source>
        <dbReference type="ARBA" id="ARBA00006734"/>
    </source>
</evidence>
<comment type="similarity">
    <text evidence="1">Belongs to the protein prenyltransferase subunit alpha family.</text>
</comment>
<keyword evidence="3" id="KW-0808">Transferase</keyword>
<dbReference type="InterPro" id="IPR002088">
    <property type="entry name" value="Prenyl_trans_a"/>
</dbReference>
<reference evidence="6" key="1">
    <citation type="submission" date="2019-06" db="EMBL/GenBank/DDBJ databases">
        <title>Draft genome sequence of the griseofulvin-producing fungus Xylaria cubensis strain G536.</title>
        <authorList>
            <person name="Mead M.E."/>
            <person name="Raja H.A."/>
            <person name="Steenwyk J.L."/>
            <person name="Knowles S.L."/>
            <person name="Oberlies N.H."/>
            <person name="Rokas A."/>
        </authorList>
    </citation>
    <scope>NUCLEOTIDE SEQUENCE [LARGE SCALE GENOMIC DNA]</scope>
    <source>
        <strain evidence="6">G536</strain>
    </source>
</reference>
<evidence type="ECO:0000313" key="5">
    <source>
        <dbReference type="EMBL" id="TRX97516.1"/>
    </source>
</evidence>
<dbReference type="AlphaFoldDB" id="A0A553IBD5"/>
<dbReference type="Gene3D" id="1.25.40.120">
    <property type="entry name" value="Protein prenylyltransferase"/>
    <property type="match status" value="1"/>
</dbReference>
<evidence type="ECO:0000256" key="3">
    <source>
        <dbReference type="ARBA" id="ARBA00022679"/>
    </source>
</evidence>
<dbReference type="GO" id="GO:0008318">
    <property type="term" value="F:protein prenyltransferase activity"/>
    <property type="evidence" value="ECO:0007669"/>
    <property type="project" value="InterPro"/>
</dbReference>
<dbReference type="GO" id="GO:0005737">
    <property type="term" value="C:cytoplasm"/>
    <property type="evidence" value="ECO:0007669"/>
    <property type="project" value="TreeGrafter"/>
</dbReference>
<dbReference type="EMBL" id="VFLP01000006">
    <property type="protein sequence ID" value="TRX97516.1"/>
    <property type="molecule type" value="Genomic_DNA"/>
</dbReference>
<name>A0A553IBD5_9PEZI</name>
<evidence type="ECO:0000313" key="6">
    <source>
        <dbReference type="Proteomes" id="UP000319160"/>
    </source>
</evidence>
<dbReference type="Proteomes" id="UP000319160">
    <property type="component" value="Unassembled WGS sequence"/>
</dbReference>
<proteinExistence type="inferred from homology"/>
<keyword evidence="2" id="KW-0637">Prenyltransferase</keyword>
<dbReference type="OrthoDB" id="5358702at2759"/>
<dbReference type="SUPFAM" id="SSF48439">
    <property type="entry name" value="Protein prenylyltransferase"/>
    <property type="match status" value="1"/>
</dbReference>
<dbReference type="PANTHER" id="PTHR11129">
    <property type="entry name" value="PROTEIN FARNESYLTRANSFERASE ALPHA SUBUNIT/RAB GERANYLGERANYL TRANSFERASE ALPHA SUBUNIT"/>
    <property type="match status" value="1"/>
</dbReference>
<organism evidence="5 6">
    <name type="scientific">Xylaria flabelliformis</name>
    <dbReference type="NCBI Taxonomy" id="2512241"/>
    <lineage>
        <taxon>Eukaryota</taxon>
        <taxon>Fungi</taxon>
        <taxon>Dikarya</taxon>
        <taxon>Ascomycota</taxon>
        <taxon>Pezizomycotina</taxon>
        <taxon>Sordariomycetes</taxon>
        <taxon>Xylariomycetidae</taxon>
        <taxon>Xylariales</taxon>
        <taxon>Xylariaceae</taxon>
        <taxon>Xylaria</taxon>
    </lineage>
</organism>
<protein>
    <submittedName>
        <fullName evidence="5">Uncharacterized protein</fullName>
    </submittedName>
</protein>
<dbReference type="PANTHER" id="PTHR11129:SF3">
    <property type="entry name" value="PROTEIN PRENYLTRANSFERASE ALPHA SUBUNIT REPEAT-CONTAINING PROTEIN 1"/>
    <property type="match status" value="1"/>
</dbReference>
<sequence length="334" mass="38570">MSRSLDKNLLSQLKLEDPEPAYNDLANLFANDIPESGLLEIEFLGQSHPLEPGVNFLRDENAIAIPKLRLVQAFFVARQILQRHLEHASGIITKDVTAATSILLLMDPEHLTAANIRKRALSVPGNLTQANLKREKWFVDMLLTARLHRHTKSPTLWSHRRWLVTTCWTLGIPWDIRNDIQNVIMVAAERHPRNYVAWQHARFLIDHNPSLASSIAFDVKEFCLKNHSDISGWAFLSDCITRIQDEESRRVTCSSVLEDTLSIAESFRWTNESVWVFLRTIVARECVSDQDFKRFIATNDKLSITLSHSTPQWMIMERAREWCNRYRVSKSCQI</sequence>
<evidence type="ECO:0000256" key="2">
    <source>
        <dbReference type="ARBA" id="ARBA00022602"/>
    </source>
</evidence>
<dbReference type="Pfam" id="PF01239">
    <property type="entry name" value="PPTA"/>
    <property type="match status" value="2"/>
</dbReference>
<evidence type="ECO:0000256" key="4">
    <source>
        <dbReference type="ARBA" id="ARBA00022737"/>
    </source>
</evidence>
<gene>
    <name evidence="5" type="ORF">FHL15_001794</name>
</gene>
<accession>A0A553IBD5</accession>
<comment type="caution">
    <text evidence="5">The sequence shown here is derived from an EMBL/GenBank/DDBJ whole genome shotgun (WGS) entry which is preliminary data.</text>
</comment>
<keyword evidence="6" id="KW-1185">Reference proteome</keyword>